<dbReference type="Proteomes" id="UP000279879">
    <property type="component" value="Segment"/>
</dbReference>
<dbReference type="EMBL" id="MH779499">
    <property type="protein sequence ID" value="AYD83261.1"/>
    <property type="molecule type" value="Genomic_DNA"/>
</dbReference>
<evidence type="ECO:0000313" key="2">
    <source>
        <dbReference type="Proteomes" id="UP000279879"/>
    </source>
</evidence>
<proteinExistence type="predicted"/>
<organism evidence="1 2">
    <name type="scientific">Gordonia phage Buggaboo</name>
    <dbReference type="NCBI Taxonomy" id="2315529"/>
    <lineage>
        <taxon>Viruses</taxon>
        <taxon>Duplodnaviria</taxon>
        <taxon>Heunggongvirae</taxon>
        <taxon>Uroviricota</taxon>
        <taxon>Caudoviricetes</taxon>
        <taxon>Zierdtviridae</taxon>
        <taxon>Emilbogenvirinae</taxon>
        <taxon>Kablunavirus</taxon>
        <taxon>Kablunavirus buggaboo</taxon>
    </lineage>
</organism>
<accession>A0A386KFP4</accession>
<dbReference type="KEGG" id="vg:65116539"/>
<reference evidence="1 2" key="1">
    <citation type="submission" date="2018-08" db="EMBL/GenBank/DDBJ databases">
        <authorList>
            <person name="Pope W.H."/>
            <person name="Garlena R.A."/>
            <person name="Russell D.A."/>
            <person name="Jacobs-Sera D."/>
            <person name="Hatfull G.F."/>
        </authorList>
    </citation>
    <scope>NUCLEOTIDE SEQUENCE [LARGE SCALE GENOMIC DNA]</scope>
</reference>
<evidence type="ECO:0000313" key="1">
    <source>
        <dbReference type="EMBL" id="AYD83261.1"/>
    </source>
</evidence>
<dbReference type="GeneID" id="65116539"/>
<sequence>MDDFLRSMGFNGEPKQPFLWPKIEFLYLDEDHPDTPSHVWWNVRAYRIDQNLWGRPPELDLLAQDHPRFVMGSLSLIDDMPDDAATNLAVLQAKSAAVKLRAAWAQARKTLDDIAKDLNNDL</sequence>
<dbReference type="RefSeq" id="YP_010098863.1">
    <property type="nucleotide sequence ID" value="NC_055770.1"/>
</dbReference>
<name>A0A386KFP4_9CAUD</name>
<protein>
    <submittedName>
        <fullName evidence="1">Uncharacterized protein</fullName>
    </submittedName>
</protein>
<gene>
    <name evidence="1" type="primary">69</name>
    <name evidence="1" type="ORF">SEA_BUGGABOO_69</name>
</gene>
<keyword evidence="2" id="KW-1185">Reference proteome</keyword>